<evidence type="ECO:0000313" key="2">
    <source>
        <dbReference type="EMBL" id="MBJ7608303.1"/>
    </source>
</evidence>
<evidence type="ECO:0000256" key="1">
    <source>
        <dbReference type="SAM" id="MobiDB-lite"/>
    </source>
</evidence>
<protein>
    <submittedName>
        <fullName evidence="2">Uncharacterized protein</fullName>
    </submittedName>
</protein>
<feature type="compositionally biased region" description="Low complexity" evidence="1">
    <location>
        <begin position="51"/>
        <end position="73"/>
    </location>
</feature>
<dbReference type="AlphaFoldDB" id="A0A934NE22"/>
<dbReference type="Proteomes" id="UP000614410">
    <property type="component" value="Unassembled WGS sequence"/>
</dbReference>
<gene>
    <name evidence="2" type="ORF">JF887_02570</name>
</gene>
<evidence type="ECO:0000313" key="3">
    <source>
        <dbReference type="Proteomes" id="UP000614410"/>
    </source>
</evidence>
<dbReference type="EMBL" id="JAEKNN010000010">
    <property type="protein sequence ID" value="MBJ7608303.1"/>
    <property type="molecule type" value="Genomic_DNA"/>
</dbReference>
<name>A0A934NE22_9BACT</name>
<proteinExistence type="predicted"/>
<accession>A0A934NE22</accession>
<organism evidence="2 3">
    <name type="scientific">Candidatus Amunia macphersoniae</name>
    <dbReference type="NCBI Taxonomy" id="3127014"/>
    <lineage>
        <taxon>Bacteria</taxon>
        <taxon>Bacillati</taxon>
        <taxon>Candidatus Dormiibacterota</taxon>
        <taxon>Candidatus Dormibacteria</taxon>
        <taxon>Candidatus Aeolococcales</taxon>
        <taxon>Candidatus Aeolococcaceae</taxon>
        <taxon>Candidatus Amunia</taxon>
    </lineage>
</organism>
<reference evidence="2 3" key="1">
    <citation type="submission" date="2020-10" db="EMBL/GenBank/DDBJ databases">
        <title>Ca. Dormibacterota MAGs.</title>
        <authorList>
            <person name="Montgomery K."/>
        </authorList>
    </citation>
    <scope>NUCLEOTIDE SEQUENCE [LARGE SCALE GENOMIC DNA]</scope>
    <source>
        <strain evidence="2">Mitchell_Peninsula_5</strain>
    </source>
</reference>
<feature type="region of interest" description="Disordered" evidence="1">
    <location>
        <begin position="45"/>
        <end position="73"/>
    </location>
</feature>
<comment type="caution">
    <text evidence="2">The sequence shown here is derived from an EMBL/GenBank/DDBJ whole genome shotgun (WGS) entry which is preliminary data.</text>
</comment>
<sequence length="226" mass="23293">MGPPPTDGARRRRLVALAVVATLVLAGGGVTGILLAGHTARPQLGATAGHTATPAPTATAPPFTAAPTTPDPTDFTDPAATFHAAFVSSPVEHHDSTTLRGEQVPTVTWEDGGWPDDDSLVSYSTYPADFDVSTPNVILDIEGKAAIAGAGGTVVSKTFETYAGFPSEVVLFSMPPPRGSSSPAFAEARIILAGHTLFDVVAAGLENPPTRWPDFVASFKILSHAP</sequence>